<dbReference type="EC" id="2.7.10.2" evidence="2"/>
<accession>A0A0L6JIJ7</accession>
<comment type="similarity">
    <text evidence="1">Belongs to the CpsD/CapB family.</text>
</comment>
<dbReference type="PATRIC" id="fig|398512.5.peg.858"/>
<dbReference type="OrthoDB" id="9794577at2"/>
<dbReference type="SUPFAM" id="SSF52540">
    <property type="entry name" value="P-loop containing nucleoside triphosphate hydrolases"/>
    <property type="match status" value="1"/>
</dbReference>
<comment type="catalytic activity">
    <reaction evidence="8">
        <text>L-tyrosyl-[protein] + ATP = O-phospho-L-tyrosyl-[protein] + ADP + H(+)</text>
        <dbReference type="Rhea" id="RHEA:10596"/>
        <dbReference type="Rhea" id="RHEA-COMP:10136"/>
        <dbReference type="Rhea" id="RHEA-COMP:20101"/>
        <dbReference type="ChEBI" id="CHEBI:15378"/>
        <dbReference type="ChEBI" id="CHEBI:30616"/>
        <dbReference type="ChEBI" id="CHEBI:46858"/>
        <dbReference type="ChEBI" id="CHEBI:61978"/>
        <dbReference type="ChEBI" id="CHEBI:456216"/>
        <dbReference type="EC" id="2.7.10.2"/>
    </reaction>
</comment>
<keyword evidence="4" id="KW-0547">Nucleotide-binding</keyword>
<dbReference type="EMBL" id="LGTC01000001">
    <property type="protein sequence ID" value="KNY25564.1"/>
    <property type="molecule type" value="Genomic_DNA"/>
</dbReference>
<evidence type="ECO:0000256" key="7">
    <source>
        <dbReference type="ARBA" id="ARBA00023137"/>
    </source>
</evidence>
<keyword evidence="6" id="KW-0067">ATP-binding</keyword>
<sequence>MTTINYEHEFKINESLEEAFKVLRANIHFCDPENKLKTIAITSYSSGDGKSCVSANLSYTIAKSGMKVLFVDADLRKPILYKKLVSKDFKGLSNYLLGNSTLEQIINKTQIEGFDFVSCGIKTLSPGELIASPRLGEFLIKTREIYDFVIIDTPPLGSVIDGALISSQSDAAIIVVSQYKTKCNNAIMMKEQLQKANANILGVVFNKVNKLDFRNYYGGYDYDNKKTKYSRKLLKEIKNVKRDNL</sequence>
<evidence type="ECO:0000259" key="9">
    <source>
        <dbReference type="Pfam" id="PF13614"/>
    </source>
</evidence>
<dbReference type="RefSeq" id="WP_036940994.1">
    <property type="nucleotide sequence ID" value="NZ_JQKC01000014.1"/>
</dbReference>
<dbReference type="CDD" id="cd05387">
    <property type="entry name" value="BY-kinase"/>
    <property type="match status" value="1"/>
</dbReference>
<proteinExistence type="inferred from homology"/>
<evidence type="ECO:0000256" key="6">
    <source>
        <dbReference type="ARBA" id="ARBA00022840"/>
    </source>
</evidence>
<keyword evidence="7" id="KW-0829">Tyrosine-protein kinase</keyword>
<evidence type="ECO:0000256" key="4">
    <source>
        <dbReference type="ARBA" id="ARBA00022741"/>
    </source>
</evidence>
<protein>
    <recommendedName>
        <fullName evidence="2">non-specific protein-tyrosine kinase</fullName>
        <ecNumber evidence="2">2.7.10.2</ecNumber>
    </recommendedName>
</protein>
<dbReference type="GO" id="GO:0005886">
    <property type="term" value="C:plasma membrane"/>
    <property type="evidence" value="ECO:0007669"/>
    <property type="project" value="TreeGrafter"/>
</dbReference>
<dbReference type="InterPro" id="IPR027417">
    <property type="entry name" value="P-loop_NTPase"/>
</dbReference>
<gene>
    <name evidence="10" type="ORF">Bccel_0824</name>
</gene>
<dbReference type="Pfam" id="PF13614">
    <property type="entry name" value="AAA_31"/>
    <property type="match status" value="1"/>
</dbReference>
<dbReference type="Gene3D" id="3.40.50.300">
    <property type="entry name" value="P-loop containing nucleotide triphosphate hydrolases"/>
    <property type="match status" value="1"/>
</dbReference>
<dbReference type="PANTHER" id="PTHR32309">
    <property type="entry name" value="TYROSINE-PROTEIN KINASE"/>
    <property type="match status" value="1"/>
</dbReference>
<evidence type="ECO:0000256" key="1">
    <source>
        <dbReference type="ARBA" id="ARBA00007316"/>
    </source>
</evidence>
<evidence type="ECO:0000256" key="3">
    <source>
        <dbReference type="ARBA" id="ARBA00022679"/>
    </source>
</evidence>
<keyword evidence="11" id="KW-1185">Reference proteome</keyword>
<organism evidence="10 11">
    <name type="scientific">Pseudobacteroides cellulosolvens ATCC 35603 = DSM 2933</name>
    <dbReference type="NCBI Taxonomy" id="398512"/>
    <lineage>
        <taxon>Bacteria</taxon>
        <taxon>Bacillati</taxon>
        <taxon>Bacillota</taxon>
        <taxon>Clostridia</taxon>
        <taxon>Eubacteriales</taxon>
        <taxon>Oscillospiraceae</taxon>
        <taxon>Pseudobacteroides</taxon>
    </lineage>
</organism>
<dbReference type="PANTHER" id="PTHR32309:SF13">
    <property type="entry name" value="FERRIC ENTEROBACTIN TRANSPORT PROTEIN FEPE"/>
    <property type="match status" value="1"/>
</dbReference>
<evidence type="ECO:0000256" key="8">
    <source>
        <dbReference type="ARBA" id="ARBA00051245"/>
    </source>
</evidence>
<feature type="domain" description="AAA" evidence="9">
    <location>
        <begin position="37"/>
        <end position="178"/>
    </location>
</feature>
<keyword evidence="5" id="KW-0418">Kinase</keyword>
<dbReference type="InterPro" id="IPR005702">
    <property type="entry name" value="Wzc-like_C"/>
</dbReference>
<dbReference type="AlphaFoldDB" id="A0A0L6JIJ7"/>
<keyword evidence="3 10" id="KW-0808">Transferase</keyword>
<evidence type="ECO:0000313" key="10">
    <source>
        <dbReference type="EMBL" id="KNY25564.1"/>
    </source>
</evidence>
<dbReference type="eggNOG" id="COG0489">
    <property type="taxonomic scope" value="Bacteria"/>
</dbReference>
<comment type="caution">
    <text evidence="10">The sequence shown here is derived from an EMBL/GenBank/DDBJ whole genome shotgun (WGS) entry which is preliminary data.</text>
</comment>
<dbReference type="Proteomes" id="UP000036923">
    <property type="component" value="Unassembled WGS sequence"/>
</dbReference>
<dbReference type="InterPro" id="IPR025669">
    <property type="entry name" value="AAA_dom"/>
</dbReference>
<dbReference type="STRING" id="398512.Bccel_0824"/>
<name>A0A0L6JIJ7_9FIRM</name>
<reference evidence="11" key="1">
    <citation type="submission" date="2015-07" db="EMBL/GenBank/DDBJ databases">
        <title>Near-Complete Genome Sequence of the Cellulolytic Bacterium Bacteroides (Pseudobacteroides) cellulosolvens ATCC 35603.</title>
        <authorList>
            <person name="Dassa B."/>
            <person name="Utturkar S.M."/>
            <person name="Klingeman D.M."/>
            <person name="Hurt R.A."/>
            <person name="Keller M."/>
            <person name="Xu J."/>
            <person name="Reddy Y.H.K."/>
            <person name="Borovok I."/>
            <person name="Grinberg I.R."/>
            <person name="Lamed R."/>
            <person name="Zhivin O."/>
            <person name="Bayer E.A."/>
            <person name="Brown S.D."/>
        </authorList>
    </citation>
    <scope>NUCLEOTIDE SEQUENCE [LARGE SCALE GENOMIC DNA]</scope>
    <source>
        <strain evidence="11">DSM 2933</strain>
    </source>
</reference>
<dbReference type="GO" id="GO:0004715">
    <property type="term" value="F:non-membrane spanning protein tyrosine kinase activity"/>
    <property type="evidence" value="ECO:0007669"/>
    <property type="project" value="UniProtKB-EC"/>
</dbReference>
<dbReference type="GO" id="GO:0005524">
    <property type="term" value="F:ATP binding"/>
    <property type="evidence" value="ECO:0007669"/>
    <property type="project" value="UniProtKB-KW"/>
</dbReference>
<dbReference type="NCBIfam" id="TIGR01007">
    <property type="entry name" value="eps_fam"/>
    <property type="match status" value="1"/>
</dbReference>
<evidence type="ECO:0000313" key="11">
    <source>
        <dbReference type="Proteomes" id="UP000036923"/>
    </source>
</evidence>
<evidence type="ECO:0000256" key="5">
    <source>
        <dbReference type="ARBA" id="ARBA00022777"/>
    </source>
</evidence>
<evidence type="ECO:0000256" key="2">
    <source>
        <dbReference type="ARBA" id="ARBA00011903"/>
    </source>
</evidence>
<dbReference type="InterPro" id="IPR050445">
    <property type="entry name" value="Bact_polysacc_biosynth/exp"/>
</dbReference>